<proteinExistence type="inferred from homology"/>
<evidence type="ECO:0000256" key="1">
    <source>
        <dbReference type="ARBA" id="ARBA00004651"/>
    </source>
</evidence>
<evidence type="ECO:0000256" key="5">
    <source>
        <dbReference type="ARBA" id="ARBA00022989"/>
    </source>
</evidence>
<dbReference type="EMBL" id="JANEYF010004655">
    <property type="protein sequence ID" value="KAJ8930489.1"/>
    <property type="molecule type" value="Genomic_DNA"/>
</dbReference>
<organism evidence="9 10">
    <name type="scientific">Rhamnusium bicolor</name>
    <dbReference type="NCBI Taxonomy" id="1586634"/>
    <lineage>
        <taxon>Eukaryota</taxon>
        <taxon>Metazoa</taxon>
        <taxon>Ecdysozoa</taxon>
        <taxon>Arthropoda</taxon>
        <taxon>Hexapoda</taxon>
        <taxon>Insecta</taxon>
        <taxon>Pterygota</taxon>
        <taxon>Neoptera</taxon>
        <taxon>Endopterygota</taxon>
        <taxon>Coleoptera</taxon>
        <taxon>Polyphaga</taxon>
        <taxon>Cucujiformia</taxon>
        <taxon>Chrysomeloidea</taxon>
        <taxon>Cerambycidae</taxon>
        <taxon>Lepturinae</taxon>
        <taxon>Rhagiini</taxon>
        <taxon>Rhamnusium</taxon>
    </lineage>
</organism>
<evidence type="ECO:0000256" key="4">
    <source>
        <dbReference type="ARBA" id="ARBA00022692"/>
    </source>
</evidence>
<dbReference type="Pfam" id="PF06151">
    <property type="entry name" value="Trehalose_recp"/>
    <property type="match status" value="1"/>
</dbReference>
<evidence type="ECO:0000256" key="6">
    <source>
        <dbReference type="ARBA" id="ARBA00023136"/>
    </source>
</evidence>
<evidence type="ECO:0000313" key="9">
    <source>
        <dbReference type="EMBL" id="KAJ8930489.1"/>
    </source>
</evidence>
<dbReference type="InterPro" id="IPR009318">
    <property type="entry name" value="Gustatory_rcpt"/>
</dbReference>
<dbReference type="AlphaFoldDB" id="A0AAV8WV01"/>
<accession>A0AAV8WV01</accession>
<reference evidence="9" key="1">
    <citation type="journal article" date="2023" name="Insect Mol. Biol.">
        <title>Genome sequencing provides insights into the evolution of gene families encoding plant cell wall-degrading enzymes in longhorned beetles.</title>
        <authorList>
            <person name="Shin N.R."/>
            <person name="Okamura Y."/>
            <person name="Kirsch R."/>
            <person name="Pauchet Y."/>
        </authorList>
    </citation>
    <scope>NUCLEOTIDE SEQUENCE</scope>
    <source>
        <strain evidence="9">RBIC_L_NR</strain>
    </source>
</reference>
<dbReference type="Proteomes" id="UP001162156">
    <property type="component" value="Unassembled WGS sequence"/>
</dbReference>
<keyword evidence="10" id="KW-1185">Reference proteome</keyword>
<comment type="subcellular location">
    <subcellularLocation>
        <location evidence="1">Cell membrane</location>
        <topology evidence="1">Multi-pass membrane protein</topology>
    </subcellularLocation>
</comment>
<evidence type="ECO:0000256" key="7">
    <source>
        <dbReference type="ARBA" id="ARBA00023170"/>
    </source>
</evidence>
<keyword evidence="5 8" id="KW-1133">Transmembrane helix</keyword>
<evidence type="ECO:0000313" key="10">
    <source>
        <dbReference type="Proteomes" id="UP001162156"/>
    </source>
</evidence>
<keyword evidence="6 8" id="KW-0472">Membrane</keyword>
<comment type="caution">
    <text evidence="9">The sequence shown here is derived from an EMBL/GenBank/DDBJ whole genome shotgun (WGS) entry which is preliminary data.</text>
</comment>
<evidence type="ECO:0000256" key="8">
    <source>
        <dbReference type="SAM" id="Phobius"/>
    </source>
</evidence>
<keyword evidence="4 8" id="KW-0812">Transmembrane</keyword>
<keyword evidence="7" id="KW-0675">Receptor</keyword>
<name>A0AAV8WV01_9CUCU</name>
<feature type="transmembrane region" description="Helical" evidence="8">
    <location>
        <begin position="63"/>
        <end position="86"/>
    </location>
</feature>
<dbReference type="PANTHER" id="PTHR21421">
    <property type="entry name" value="GUSTATORY RECEPTOR"/>
    <property type="match status" value="1"/>
</dbReference>
<keyword evidence="3" id="KW-1003">Cell membrane</keyword>
<evidence type="ECO:0000256" key="3">
    <source>
        <dbReference type="ARBA" id="ARBA00022475"/>
    </source>
</evidence>
<dbReference type="PANTHER" id="PTHR21421:SF29">
    <property type="entry name" value="GUSTATORY RECEPTOR 5A FOR TREHALOSE-RELATED"/>
    <property type="match status" value="1"/>
</dbReference>
<dbReference type="GO" id="GO:0008527">
    <property type="term" value="F:taste receptor activity"/>
    <property type="evidence" value="ECO:0007669"/>
    <property type="project" value="InterPro"/>
</dbReference>
<sequence>MVIMDINLFRNVRKDYIRLTDMCDTINNRISLIIIVCFILNIYFILVQLFSSLREIESATEKIYFYISFGLLLTRTTCICIFGGGVCEEWRNIGTALMSIQSSAYNIEVKNRVCGTSKQSVVLN</sequence>
<feature type="transmembrane region" description="Helical" evidence="8">
    <location>
        <begin position="30"/>
        <end position="51"/>
    </location>
</feature>
<dbReference type="GO" id="GO:0050916">
    <property type="term" value="P:sensory perception of sweet taste"/>
    <property type="evidence" value="ECO:0007669"/>
    <property type="project" value="UniProtKB-ARBA"/>
</dbReference>
<comment type="similarity">
    <text evidence="2">Belongs to the insect chemoreceptor superfamily. Gustatory receptor (GR) family. Gr5a subfamily.</text>
</comment>
<gene>
    <name evidence="9" type="ORF">NQ314_016716</name>
</gene>
<protein>
    <submittedName>
        <fullName evidence="9">Uncharacterized protein</fullName>
    </submittedName>
</protein>
<evidence type="ECO:0000256" key="2">
    <source>
        <dbReference type="ARBA" id="ARBA00005327"/>
    </source>
</evidence>
<dbReference type="GO" id="GO:0005886">
    <property type="term" value="C:plasma membrane"/>
    <property type="evidence" value="ECO:0007669"/>
    <property type="project" value="UniProtKB-SubCell"/>
</dbReference>